<feature type="compositionally biased region" description="Low complexity" evidence="4">
    <location>
        <begin position="248"/>
        <end position="257"/>
    </location>
</feature>
<evidence type="ECO:0000313" key="7">
    <source>
        <dbReference type="Proteomes" id="UP001499843"/>
    </source>
</evidence>
<accession>A0ABN3CYJ5</accession>
<name>A0ABN3CYJ5_9ACTN</name>
<evidence type="ECO:0000256" key="1">
    <source>
        <dbReference type="ARBA" id="ARBA00022448"/>
    </source>
</evidence>
<dbReference type="InterPro" id="IPR015854">
    <property type="entry name" value="ABC_transpr_LolD-like"/>
</dbReference>
<dbReference type="InterPro" id="IPR017911">
    <property type="entry name" value="MacB-like_ATP-bd"/>
</dbReference>
<dbReference type="EMBL" id="BAAAQX010000042">
    <property type="protein sequence ID" value="GAA2214603.1"/>
    <property type="molecule type" value="Genomic_DNA"/>
</dbReference>
<dbReference type="Gene3D" id="3.40.50.300">
    <property type="entry name" value="P-loop containing nucleotide triphosphate hydrolases"/>
    <property type="match status" value="1"/>
</dbReference>
<evidence type="ECO:0000256" key="2">
    <source>
        <dbReference type="ARBA" id="ARBA00022741"/>
    </source>
</evidence>
<dbReference type="PANTHER" id="PTHR24220">
    <property type="entry name" value="IMPORT ATP-BINDING PROTEIN"/>
    <property type="match status" value="1"/>
</dbReference>
<reference evidence="6 7" key="1">
    <citation type="journal article" date="2019" name="Int. J. Syst. Evol. Microbiol.">
        <title>The Global Catalogue of Microorganisms (GCM) 10K type strain sequencing project: providing services to taxonomists for standard genome sequencing and annotation.</title>
        <authorList>
            <consortium name="The Broad Institute Genomics Platform"/>
            <consortium name="The Broad Institute Genome Sequencing Center for Infectious Disease"/>
            <person name="Wu L."/>
            <person name="Ma J."/>
        </authorList>
    </citation>
    <scope>NUCLEOTIDE SEQUENCE [LARGE SCALE GENOMIC DNA]</scope>
    <source>
        <strain evidence="6 7">JCM 16114</strain>
    </source>
</reference>
<dbReference type="InterPro" id="IPR003439">
    <property type="entry name" value="ABC_transporter-like_ATP-bd"/>
</dbReference>
<proteinExistence type="predicted"/>
<evidence type="ECO:0000259" key="5">
    <source>
        <dbReference type="PROSITE" id="PS50893"/>
    </source>
</evidence>
<dbReference type="InterPro" id="IPR027417">
    <property type="entry name" value="P-loop_NTPase"/>
</dbReference>
<dbReference type="Pfam" id="PF00005">
    <property type="entry name" value="ABC_tran"/>
    <property type="match status" value="1"/>
</dbReference>
<sequence>MIALTDVSRTYPGGVAALKSVSLRIGHGELVAIVGPSGSGKSTMLNVVGTLDRPSAGTIQIDGYDVSKLSDNQLSALRATTIGFVFQSFHLAAKVPALDNVADGLVYTGLSRAERRRRAAVALKRVGLEHRMDHEPHELSGGERQRVAIARAVAGEPPLLLADEPTGALDSVSGTGVMELLHELNAAGTTIVIITHDREIAASLPRQVRMRDGEIISDSAARSAKHGEPARDGEPAKHGEPAKQGEPAQDAEAAQDTEAARDGGPAQHAEPVEPTERAESGVA</sequence>
<dbReference type="PROSITE" id="PS50893">
    <property type="entry name" value="ABC_TRANSPORTER_2"/>
    <property type="match status" value="1"/>
</dbReference>
<dbReference type="PANTHER" id="PTHR24220:SF86">
    <property type="entry name" value="ABC TRANSPORTER ABCH.1"/>
    <property type="match status" value="1"/>
</dbReference>
<evidence type="ECO:0000256" key="4">
    <source>
        <dbReference type="SAM" id="MobiDB-lite"/>
    </source>
</evidence>
<comment type="caution">
    <text evidence="6">The sequence shown here is derived from an EMBL/GenBank/DDBJ whole genome shotgun (WGS) entry which is preliminary data.</text>
</comment>
<keyword evidence="1" id="KW-0813">Transport</keyword>
<protein>
    <submittedName>
        <fullName evidence="6">ABC transporter ATP-binding protein</fullName>
    </submittedName>
</protein>
<feature type="domain" description="ABC transporter" evidence="5">
    <location>
        <begin position="2"/>
        <end position="238"/>
    </location>
</feature>
<feature type="compositionally biased region" description="Basic and acidic residues" evidence="4">
    <location>
        <begin position="270"/>
        <end position="283"/>
    </location>
</feature>
<dbReference type="SMART" id="SM00382">
    <property type="entry name" value="AAA"/>
    <property type="match status" value="1"/>
</dbReference>
<feature type="compositionally biased region" description="Basic and acidic residues" evidence="4">
    <location>
        <begin position="225"/>
        <end position="243"/>
    </location>
</feature>
<feature type="region of interest" description="Disordered" evidence="4">
    <location>
        <begin position="213"/>
        <end position="283"/>
    </location>
</feature>
<dbReference type="InterPro" id="IPR003593">
    <property type="entry name" value="AAA+_ATPase"/>
</dbReference>
<dbReference type="SUPFAM" id="SSF52540">
    <property type="entry name" value="P-loop containing nucleoside triphosphate hydrolases"/>
    <property type="match status" value="1"/>
</dbReference>
<gene>
    <name evidence="6" type="ORF">GCM10009850_100680</name>
</gene>
<keyword evidence="2" id="KW-0547">Nucleotide-binding</keyword>
<organism evidence="6 7">
    <name type="scientific">Nonomuraea monospora</name>
    <dbReference type="NCBI Taxonomy" id="568818"/>
    <lineage>
        <taxon>Bacteria</taxon>
        <taxon>Bacillati</taxon>
        <taxon>Actinomycetota</taxon>
        <taxon>Actinomycetes</taxon>
        <taxon>Streptosporangiales</taxon>
        <taxon>Streptosporangiaceae</taxon>
        <taxon>Nonomuraea</taxon>
    </lineage>
</organism>
<evidence type="ECO:0000256" key="3">
    <source>
        <dbReference type="ARBA" id="ARBA00022840"/>
    </source>
</evidence>
<evidence type="ECO:0000313" key="6">
    <source>
        <dbReference type="EMBL" id="GAA2214603.1"/>
    </source>
</evidence>
<dbReference type="InterPro" id="IPR017871">
    <property type="entry name" value="ABC_transporter-like_CS"/>
</dbReference>
<dbReference type="GO" id="GO:0005524">
    <property type="term" value="F:ATP binding"/>
    <property type="evidence" value="ECO:0007669"/>
    <property type="project" value="UniProtKB-KW"/>
</dbReference>
<dbReference type="Proteomes" id="UP001499843">
    <property type="component" value="Unassembled WGS sequence"/>
</dbReference>
<keyword evidence="7" id="KW-1185">Reference proteome</keyword>
<keyword evidence="3 6" id="KW-0067">ATP-binding</keyword>
<dbReference type="CDD" id="cd03255">
    <property type="entry name" value="ABC_MJ0796_LolCDE_FtsE"/>
    <property type="match status" value="1"/>
</dbReference>
<dbReference type="PROSITE" id="PS00211">
    <property type="entry name" value="ABC_TRANSPORTER_1"/>
    <property type="match status" value="1"/>
</dbReference>